<proteinExistence type="predicted"/>
<protein>
    <submittedName>
        <fullName evidence="1">Uncharacterized protein</fullName>
    </submittedName>
</protein>
<keyword evidence="2" id="KW-1185">Reference proteome</keyword>
<name>A0A251Q3U5_PRUPE</name>
<dbReference type="Proteomes" id="UP000006882">
    <property type="component" value="Chromosome G3"/>
</dbReference>
<dbReference type="EMBL" id="CM007653">
    <property type="protein sequence ID" value="ONI18080.1"/>
    <property type="molecule type" value="Genomic_DNA"/>
</dbReference>
<sequence length="69" mass="7649">MAEASRALQTTLIPSFHSQHKVSHFKISVETQIQCSVSTCDSTRNRVTQKIHGPVTLIPCKTLLLCRNG</sequence>
<accession>A0A251Q3U5</accession>
<reference evidence="1 2" key="1">
    <citation type="journal article" date="2013" name="Nat. Genet.">
        <title>The high-quality draft genome of peach (Prunus persica) identifies unique patterns of genetic diversity, domestication and genome evolution.</title>
        <authorList>
            <consortium name="International Peach Genome Initiative"/>
            <person name="Verde I."/>
            <person name="Abbott A.G."/>
            <person name="Scalabrin S."/>
            <person name="Jung S."/>
            <person name="Shu S."/>
            <person name="Marroni F."/>
            <person name="Zhebentyayeva T."/>
            <person name="Dettori M.T."/>
            <person name="Grimwood J."/>
            <person name="Cattonaro F."/>
            <person name="Zuccolo A."/>
            <person name="Rossini L."/>
            <person name="Jenkins J."/>
            <person name="Vendramin E."/>
            <person name="Meisel L.A."/>
            <person name="Decroocq V."/>
            <person name="Sosinski B."/>
            <person name="Prochnik S."/>
            <person name="Mitros T."/>
            <person name="Policriti A."/>
            <person name="Cipriani G."/>
            <person name="Dondini L."/>
            <person name="Ficklin S."/>
            <person name="Goodstein D.M."/>
            <person name="Xuan P."/>
            <person name="Del Fabbro C."/>
            <person name="Aramini V."/>
            <person name="Copetti D."/>
            <person name="Gonzalez S."/>
            <person name="Horner D.S."/>
            <person name="Falchi R."/>
            <person name="Lucas S."/>
            <person name="Mica E."/>
            <person name="Maldonado J."/>
            <person name="Lazzari B."/>
            <person name="Bielenberg D."/>
            <person name="Pirona R."/>
            <person name="Miculan M."/>
            <person name="Barakat A."/>
            <person name="Testolin R."/>
            <person name="Stella A."/>
            <person name="Tartarini S."/>
            <person name="Tonutti P."/>
            <person name="Arus P."/>
            <person name="Orellana A."/>
            <person name="Wells C."/>
            <person name="Main D."/>
            <person name="Vizzotto G."/>
            <person name="Silva H."/>
            <person name="Salamini F."/>
            <person name="Schmutz J."/>
            <person name="Morgante M."/>
            <person name="Rokhsar D.S."/>
        </authorList>
    </citation>
    <scope>NUCLEOTIDE SEQUENCE [LARGE SCALE GENOMIC DNA]</scope>
    <source>
        <strain evidence="2">cv. Nemared</strain>
    </source>
</reference>
<dbReference type="AlphaFoldDB" id="A0A251Q3U5"/>
<organism evidence="1 2">
    <name type="scientific">Prunus persica</name>
    <name type="common">Peach</name>
    <name type="synonym">Amygdalus persica</name>
    <dbReference type="NCBI Taxonomy" id="3760"/>
    <lineage>
        <taxon>Eukaryota</taxon>
        <taxon>Viridiplantae</taxon>
        <taxon>Streptophyta</taxon>
        <taxon>Embryophyta</taxon>
        <taxon>Tracheophyta</taxon>
        <taxon>Spermatophyta</taxon>
        <taxon>Magnoliopsida</taxon>
        <taxon>eudicotyledons</taxon>
        <taxon>Gunneridae</taxon>
        <taxon>Pentapetalae</taxon>
        <taxon>rosids</taxon>
        <taxon>fabids</taxon>
        <taxon>Rosales</taxon>
        <taxon>Rosaceae</taxon>
        <taxon>Amygdaloideae</taxon>
        <taxon>Amygdaleae</taxon>
        <taxon>Prunus</taxon>
    </lineage>
</organism>
<dbReference type="Gramene" id="ONI18080">
    <property type="protein sequence ID" value="ONI18080"/>
    <property type="gene ID" value="PRUPE_3G195800"/>
</dbReference>
<gene>
    <name evidence="1" type="ORF">PRUPE_3G195800</name>
</gene>
<evidence type="ECO:0000313" key="1">
    <source>
        <dbReference type="EMBL" id="ONI18080.1"/>
    </source>
</evidence>
<evidence type="ECO:0000313" key="2">
    <source>
        <dbReference type="Proteomes" id="UP000006882"/>
    </source>
</evidence>